<keyword evidence="6" id="KW-0769">Symport</keyword>
<feature type="transmembrane region" description="Helical" evidence="12">
    <location>
        <begin position="273"/>
        <end position="298"/>
    </location>
</feature>
<dbReference type="GO" id="GO:0006814">
    <property type="term" value="P:sodium ion transport"/>
    <property type="evidence" value="ECO:0007669"/>
    <property type="project" value="UniProtKB-KW"/>
</dbReference>
<evidence type="ECO:0000256" key="1">
    <source>
        <dbReference type="ARBA" id="ARBA00004651"/>
    </source>
</evidence>
<dbReference type="InterPro" id="IPR050277">
    <property type="entry name" value="Sodium:Solute_Symporter"/>
</dbReference>
<evidence type="ECO:0000256" key="5">
    <source>
        <dbReference type="ARBA" id="ARBA00022692"/>
    </source>
</evidence>
<keyword evidence="8" id="KW-0915">Sodium</keyword>
<dbReference type="Pfam" id="PF00474">
    <property type="entry name" value="SSF"/>
    <property type="match status" value="1"/>
</dbReference>
<reference evidence="13" key="1">
    <citation type="submission" date="2018-05" db="EMBL/GenBank/DDBJ databases">
        <authorList>
            <person name="Lanie J.A."/>
            <person name="Ng W.-L."/>
            <person name="Kazmierczak K.M."/>
            <person name="Andrzejewski T.M."/>
            <person name="Davidsen T.M."/>
            <person name="Wayne K.J."/>
            <person name="Tettelin H."/>
            <person name="Glass J.I."/>
            <person name="Rusch D."/>
            <person name="Podicherti R."/>
            <person name="Tsui H.-C.T."/>
            <person name="Winkler M.E."/>
        </authorList>
    </citation>
    <scope>NUCLEOTIDE SEQUENCE</scope>
</reference>
<dbReference type="EMBL" id="UINC01022708">
    <property type="protein sequence ID" value="SVA92882.1"/>
    <property type="molecule type" value="Genomic_DNA"/>
</dbReference>
<feature type="transmembrane region" description="Helical" evidence="12">
    <location>
        <begin position="423"/>
        <end position="443"/>
    </location>
</feature>
<feature type="transmembrane region" description="Helical" evidence="12">
    <location>
        <begin position="6"/>
        <end position="26"/>
    </location>
</feature>
<gene>
    <name evidence="13" type="ORF">METZ01_LOCUS145736</name>
</gene>
<dbReference type="PANTHER" id="PTHR48086">
    <property type="entry name" value="SODIUM/PROLINE SYMPORTER-RELATED"/>
    <property type="match status" value="1"/>
</dbReference>
<feature type="transmembrane region" description="Helical" evidence="12">
    <location>
        <begin position="449"/>
        <end position="466"/>
    </location>
</feature>
<feature type="transmembrane region" description="Helical" evidence="12">
    <location>
        <begin position="163"/>
        <end position="184"/>
    </location>
</feature>
<dbReference type="NCBIfam" id="TIGR00813">
    <property type="entry name" value="sss"/>
    <property type="match status" value="1"/>
</dbReference>
<comment type="subcellular location">
    <subcellularLocation>
        <location evidence="1">Cell membrane</location>
        <topology evidence="1">Multi-pass membrane protein</topology>
    </subcellularLocation>
</comment>
<keyword evidence="3" id="KW-0813">Transport</keyword>
<evidence type="ECO:0000256" key="2">
    <source>
        <dbReference type="ARBA" id="ARBA00006434"/>
    </source>
</evidence>
<feature type="transmembrane region" description="Helical" evidence="12">
    <location>
        <begin position="76"/>
        <end position="96"/>
    </location>
</feature>
<keyword evidence="10 12" id="KW-0472">Membrane</keyword>
<dbReference type="InterPro" id="IPR038377">
    <property type="entry name" value="Na/Glc_symporter_sf"/>
</dbReference>
<evidence type="ECO:0000256" key="12">
    <source>
        <dbReference type="SAM" id="Phobius"/>
    </source>
</evidence>
<keyword evidence="5 12" id="KW-0812">Transmembrane</keyword>
<evidence type="ECO:0000256" key="6">
    <source>
        <dbReference type="ARBA" id="ARBA00022847"/>
    </source>
</evidence>
<evidence type="ECO:0000256" key="4">
    <source>
        <dbReference type="ARBA" id="ARBA00022475"/>
    </source>
</evidence>
<protein>
    <submittedName>
        <fullName evidence="13">Uncharacterized protein</fullName>
    </submittedName>
</protein>
<evidence type="ECO:0000256" key="10">
    <source>
        <dbReference type="ARBA" id="ARBA00023136"/>
    </source>
</evidence>
<accession>A0A381ZVK7</accession>
<feature type="transmembrane region" description="Helical" evidence="12">
    <location>
        <begin position="393"/>
        <end position="416"/>
    </location>
</feature>
<evidence type="ECO:0000256" key="3">
    <source>
        <dbReference type="ARBA" id="ARBA00022448"/>
    </source>
</evidence>
<proteinExistence type="inferred from homology"/>
<feature type="transmembrane region" description="Helical" evidence="12">
    <location>
        <begin position="366"/>
        <end position="387"/>
    </location>
</feature>
<sequence length="487" mass="53162">MDWLADKWIFLLMFSGYTAILIRHAIEGNKKTKNVTDYFIGGRSLGGITIGLSFFATYSSTNSFIGFSGQAYSYGIGWLLVAPCAVIFSLMAWLIVAPKLRRFTEHLDSVTVPDFIGFRYGSDNARLIAAVIVIFSSFLYMTAVFKGAGNLLQSFLDMSYELAIFVVLIIVMLYTTVGGFISVARTDAVQGIIMCFAAMVLFWGTSSSSGGVDTLFDLDISKDGANLLSWDTAMPFTVLLGVMMASTMKFMVEPRQLSRFYAISGDKSIATGRIVSTAAFFIVYTLLVPIGLYAHRIIETPLADSDMVVPTLLTNNAVFNPLLSSFLVLAMVAAAMSSLDSVLLVMASTFHRDIISIKKVERTKELHIRATRMYVIVGALITAIIALRPPGGIVTLTSFSGSLYAACFLPAILLGLHWRRGNSLAVCSSMVAGAVVLLLWPFLPISGSIHRVFPAMLLSAILYIFFTQTRENTADKRVDTLFAHSSS</sequence>
<dbReference type="PROSITE" id="PS50283">
    <property type="entry name" value="NA_SOLUT_SYMP_3"/>
    <property type="match status" value="1"/>
</dbReference>
<evidence type="ECO:0000256" key="8">
    <source>
        <dbReference type="ARBA" id="ARBA00023053"/>
    </source>
</evidence>
<feature type="transmembrane region" description="Helical" evidence="12">
    <location>
        <begin position="38"/>
        <end position="56"/>
    </location>
</feature>
<evidence type="ECO:0000313" key="13">
    <source>
        <dbReference type="EMBL" id="SVA92882.1"/>
    </source>
</evidence>
<feature type="transmembrane region" description="Helical" evidence="12">
    <location>
        <begin position="232"/>
        <end position="252"/>
    </location>
</feature>
<keyword evidence="9" id="KW-0406">Ion transport</keyword>
<evidence type="ECO:0000256" key="7">
    <source>
        <dbReference type="ARBA" id="ARBA00022989"/>
    </source>
</evidence>
<dbReference type="InterPro" id="IPR001734">
    <property type="entry name" value="Na/solute_symporter"/>
</dbReference>
<feature type="transmembrane region" description="Helical" evidence="12">
    <location>
        <begin position="125"/>
        <end position="143"/>
    </location>
</feature>
<dbReference type="Gene3D" id="1.20.1730.10">
    <property type="entry name" value="Sodium/glucose cotransporter"/>
    <property type="match status" value="1"/>
</dbReference>
<keyword evidence="7 12" id="KW-1133">Transmembrane helix</keyword>
<name>A0A381ZVK7_9ZZZZ</name>
<dbReference type="PANTHER" id="PTHR48086:SF3">
    <property type="entry name" value="SODIUM_PROLINE SYMPORTER"/>
    <property type="match status" value="1"/>
</dbReference>
<feature type="transmembrane region" description="Helical" evidence="12">
    <location>
        <begin position="191"/>
        <end position="212"/>
    </location>
</feature>
<keyword evidence="11" id="KW-0739">Sodium transport</keyword>
<dbReference type="AlphaFoldDB" id="A0A381ZVK7"/>
<keyword evidence="4" id="KW-1003">Cell membrane</keyword>
<dbReference type="GO" id="GO:0015293">
    <property type="term" value="F:symporter activity"/>
    <property type="evidence" value="ECO:0007669"/>
    <property type="project" value="UniProtKB-KW"/>
</dbReference>
<dbReference type="GO" id="GO:0005886">
    <property type="term" value="C:plasma membrane"/>
    <property type="evidence" value="ECO:0007669"/>
    <property type="project" value="UniProtKB-SubCell"/>
</dbReference>
<evidence type="ECO:0000256" key="9">
    <source>
        <dbReference type="ARBA" id="ARBA00023065"/>
    </source>
</evidence>
<organism evidence="13">
    <name type="scientific">marine metagenome</name>
    <dbReference type="NCBI Taxonomy" id="408172"/>
    <lineage>
        <taxon>unclassified sequences</taxon>
        <taxon>metagenomes</taxon>
        <taxon>ecological metagenomes</taxon>
    </lineage>
</organism>
<comment type="similarity">
    <text evidence="2">Belongs to the sodium:solute symporter (SSF) (TC 2.A.21) family.</text>
</comment>
<evidence type="ECO:0000256" key="11">
    <source>
        <dbReference type="ARBA" id="ARBA00023201"/>
    </source>
</evidence>
<feature type="transmembrane region" description="Helical" evidence="12">
    <location>
        <begin position="318"/>
        <end position="345"/>
    </location>
</feature>